<organism evidence="3 4">
    <name type="scientific">Leptolyngbya boryana NIES-2135</name>
    <dbReference type="NCBI Taxonomy" id="1973484"/>
    <lineage>
        <taxon>Bacteria</taxon>
        <taxon>Bacillati</taxon>
        <taxon>Cyanobacteriota</taxon>
        <taxon>Cyanophyceae</taxon>
        <taxon>Leptolyngbyales</taxon>
        <taxon>Leptolyngbyaceae</taxon>
        <taxon>Leptolyngbya group</taxon>
        <taxon>Leptolyngbya</taxon>
    </lineage>
</organism>
<evidence type="ECO:0000313" key="4">
    <source>
        <dbReference type="Proteomes" id="UP000217895"/>
    </source>
</evidence>
<dbReference type="Pfam" id="PF01610">
    <property type="entry name" value="DDE_Tnp_ISL3"/>
    <property type="match status" value="2"/>
</dbReference>
<dbReference type="Proteomes" id="UP000217895">
    <property type="component" value="Plasmid Plasmid1 dna"/>
</dbReference>
<dbReference type="InterPro" id="IPR002560">
    <property type="entry name" value="Transposase_DDE"/>
</dbReference>
<feature type="region of interest" description="Disordered" evidence="1">
    <location>
        <begin position="289"/>
        <end position="311"/>
    </location>
</feature>
<gene>
    <name evidence="3" type="ORF">NIES2135_63860</name>
</gene>
<proteinExistence type="predicted"/>
<dbReference type="PROSITE" id="PS50531">
    <property type="entry name" value="HTH_IS21"/>
    <property type="match status" value="1"/>
</dbReference>
<reference evidence="3 4" key="1">
    <citation type="submission" date="2017-06" db="EMBL/GenBank/DDBJ databases">
        <title>Genome sequencing of cyanobaciteial culture collection at National Institute for Environmental Studies (NIES).</title>
        <authorList>
            <person name="Hirose Y."/>
            <person name="Shimura Y."/>
            <person name="Fujisawa T."/>
            <person name="Nakamura Y."/>
            <person name="Kawachi M."/>
        </authorList>
    </citation>
    <scope>NUCLEOTIDE SEQUENCE [LARGE SCALE GENOMIC DNA]</scope>
    <source>
        <strain evidence="3 4">NIES-2135</strain>
        <plasmid evidence="4">Plasmid Plasmid1 dna</plasmid>
    </source>
</reference>
<name>A0A1Z4JRZ5_LEPBY</name>
<keyword evidence="3" id="KW-0614">Plasmid</keyword>
<keyword evidence="4" id="KW-1185">Reference proteome</keyword>
<feature type="domain" description="HTH IS21-type" evidence="2">
    <location>
        <begin position="191"/>
        <end position="254"/>
    </location>
</feature>
<evidence type="ECO:0000256" key="1">
    <source>
        <dbReference type="SAM" id="MobiDB-lite"/>
    </source>
</evidence>
<dbReference type="AlphaFoldDB" id="A0A1Z4JRZ5"/>
<dbReference type="NCBIfam" id="NF033550">
    <property type="entry name" value="transpos_ISL3"/>
    <property type="match status" value="1"/>
</dbReference>
<evidence type="ECO:0000313" key="3">
    <source>
        <dbReference type="EMBL" id="BAY59509.1"/>
    </source>
</evidence>
<dbReference type="PANTHER" id="PTHR33498:SF1">
    <property type="entry name" value="TRANSPOSASE FOR INSERTION SEQUENCE ELEMENT IS1557"/>
    <property type="match status" value="1"/>
</dbReference>
<dbReference type="PANTHER" id="PTHR33498">
    <property type="entry name" value="TRANSPOSASE FOR INSERTION SEQUENCE ELEMENT IS1557"/>
    <property type="match status" value="1"/>
</dbReference>
<geneLocation type="plasmid" evidence="3">
    <name>plasmid1</name>
</geneLocation>
<dbReference type="Gene3D" id="1.10.10.60">
    <property type="entry name" value="Homeodomain-like"/>
    <property type="match status" value="1"/>
</dbReference>
<protein>
    <submittedName>
        <fullName evidence="3">Transposase IS204/IS1001/IS1096/IS1165 family protein</fullName>
    </submittedName>
</protein>
<accession>A0A1Z4JRZ5</accession>
<dbReference type="InterPro" id="IPR047951">
    <property type="entry name" value="Transpos_ISL3"/>
</dbReference>
<evidence type="ECO:0000259" key="2">
    <source>
        <dbReference type="PROSITE" id="PS50531"/>
    </source>
</evidence>
<dbReference type="InterPro" id="IPR017894">
    <property type="entry name" value="HTH_IS21_transposase_type"/>
</dbReference>
<dbReference type="EMBL" id="AP018204">
    <property type="protein sequence ID" value="BAY59509.1"/>
    <property type="molecule type" value="Genomic_DNA"/>
</dbReference>
<sequence length="443" mass="50869">MPWARSTKRFIDQISAIGLALGGSAGKRLSQKLGYRFSRNTLIQRVMRLPLPQSGLPRILGVDDFAFRRGQRYGTILVDLERHCPIAMLEDREANTLAEWLKAHPGVEVLSRDRSKTYKQGMTQGAPEAIQVADRFHLLQNLSEVLERYFAGHQAVLKAIEKQYYQQQQARASVARQPTALQAQRNEQRRAKFKKVHRLRSQGYAVLDIAHHLGMGERTVARYLATPTFPEWQPQKRQCWSQLDKYKPELLQQWNRGQRSTKELYKLIQQQGYRGSYPTVARYTHQLKQQQRSQLSQEEGRGACPTDLKDTQPPLSARRATWLVLRPAKQLNSEDQQWLERLRQHSALSGAIGLAENFATLVRERQGDQFDAWLKSAVESSAVVFQRFAKSLQEDYEAVKAGMTLSVSNGQVEGQINRLKMIKRQMYGRAGFELLRRRVLSAS</sequence>